<comment type="caution">
    <text evidence="3">The sequence shown here is derived from an EMBL/GenBank/DDBJ whole genome shotgun (WGS) entry which is preliminary data.</text>
</comment>
<keyword evidence="4" id="KW-1185">Reference proteome</keyword>
<gene>
    <name evidence="3" type="ORF">JYU34_006550</name>
</gene>
<sequence length="220" mass="24404">MQFCISTSVLCLLLVLVAGQTHHEEECFVPDCYGEEYTCVKERCYCANGFVLSPFRTSCIRCPGLGEQCHSRCCSWPGEESLQCFQGTCQQCYDHRGHWICRDSVDSMIIITVPQIAVGVAIILGVVVTLLLLTKLCSVQNARRPDDLNSRLSIGSLQLRVDERLRDAPPRYTRTPPPGVTVVPYFVNAGFIHDSSIPPPLYSEVAANKNDITTNPAVHI</sequence>
<feature type="signal peptide" evidence="2">
    <location>
        <begin position="1"/>
        <end position="19"/>
    </location>
</feature>
<dbReference type="EMBL" id="JAHIBW010000009">
    <property type="protein sequence ID" value="KAG7307934.1"/>
    <property type="molecule type" value="Genomic_DNA"/>
</dbReference>
<proteinExistence type="predicted"/>
<keyword evidence="1" id="KW-0812">Transmembrane</keyword>
<evidence type="ECO:0000313" key="4">
    <source>
        <dbReference type="Proteomes" id="UP000823941"/>
    </source>
</evidence>
<reference evidence="3 4" key="1">
    <citation type="submission" date="2021-06" db="EMBL/GenBank/DDBJ databases">
        <title>A haploid diamondback moth (Plutella xylostella L.) genome assembly resolves 31 chromosomes and identifies a diamide resistance mutation.</title>
        <authorList>
            <person name="Ward C.M."/>
            <person name="Perry K.D."/>
            <person name="Baker G."/>
            <person name="Powis K."/>
            <person name="Heckel D.G."/>
            <person name="Baxter S.W."/>
        </authorList>
    </citation>
    <scope>NUCLEOTIDE SEQUENCE [LARGE SCALE GENOMIC DNA]</scope>
    <source>
        <strain evidence="3 4">LV</strain>
        <tissue evidence="3">Single pupa</tissue>
    </source>
</reference>
<dbReference type="Proteomes" id="UP000823941">
    <property type="component" value="Chromosome 9"/>
</dbReference>
<evidence type="ECO:0000256" key="1">
    <source>
        <dbReference type="SAM" id="Phobius"/>
    </source>
</evidence>
<evidence type="ECO:0000256" key="2">
    <source>
        <dbReference type="SAM" id="SignalP"/>
    </source>
</evidence>
<organism evidence="3 4">
    <name type="scientific">Plutella xylostella</name>
    <name type="common">Diamondback moth</name>
    <name type="synonym">Plutella maculipennis</name>
    <dbReference type="NCBI Taxonomy" id="51655"/>
    <lineage>
        <taxon>Eukaryota</taxon>
        <taxon>Metazoa</taxon>
        <taxon>Ecdysozoa</taxon>
        <taxon>Arthropoda</taxon>
        <taxon>Hexapoda</taxon>
        <taxon>Insecta</taxon>
        <taxon>Pterygota</taxon>
        <taxon>Neoptera</taxon>
        <taxon>Endopterygota</taxon>
        <taxon>Lepidoptera</taxon>
        <taxon>Glossata</taxon>
        <taxon>Ditrysia</taxon>
        <taxon>Yponomeutoidea</taxon>
        <taxon>Plutellidae</taxon>
        <taxon>Plutella</taxon>
    </lineage>
</organism>
<feature type="chain" id="PRO_5047322952" evidence="2">
    <location>
        <begin position="20"/>
        <end position="220"/>
    </location>
</feature>
<name>A0ABQ7QSD0_PLUXY</name>
<feature type="transmembrane region" description="Helical" evidence="1">
    <location>
        <begin position="116"/>
        <end position="134"/>
    </location>
</feature>
<protein>
    <submittedName>
        <fullName evidence="3">Uncharacterized protein</fullName>
    </submittedName>
</protein>
<keyword evidence="1" id="KW-0472">Membrane</keyword>
<keyword evidence="2" id="KW-0732">Signal</keyword>
<evidence type="ECO:0000313" key="3">
    <source>
        <dbReference type="EMBL" id="KAG7307934.1"/>
    </source>
</evidence>
<accession>A0ABQ7QSD0</accession>
<keyword evidence="1" id="KW-1133">Transmembrane helix</keyword>